<dbReference type="InterPro" id="IPR008906">
    <property type="entry name" value="HATC_C_dom"/>
</dbReference>
<dbReference type="GO" id="GO:0003677">
    <property type="term" value="F:DNA binding"/>
    <property type="evidence" value="ECO:0007669"/>
    <property type="project" value="UniProtKB-KW"/>
</dbReference>
<organism evidence="14 15">
    <name type="scientific">Quercus rubra</name>
    <name type="common">Northern red oak</name>
    <name type="synonym">Quercus borealis</name>
    <dbReference type="NCBI Taxonomy" id="3512"/>
    <lineage>
        <taxon>Eukaryota</taxon>
        <taxon>Viridiplantae</taxon>
        <taxon>Streptophyta</taxon>
        <taxon>Embryophyta</taxon>
        <taxon>Tracheophyta</taxon>
        <taxon>Spermatophyta</taxon>
        <taxon>Magnoliopsida</taxon>
        <taxon>eudicotyledons</taxon>
        <taxon>Gunneridae</taxon>
        <taxon>Pentapetalae</taxon>
        <taxon>rosids</taxon>
        <taxon>fabids</taxon>
        <taxon>Fagales</taxon>
        <taxon>Fagaceae</taxon>
        <taxon>Quercus</taxon>
    </lineage>
</organism>
<keyword evidence="8" id="KW-0804">Transcription</keyword>
<evidence type="ECO:0000256" key="4">
    <source>
        <dbReference type="ARBA" id="ARBA00022771"/>
    </source>
</evidence>
<keyword evidence="7" id="KW-0238">DNA-binding</keyword>
<evidence type="ECO:0000256" key="6">
    <source>
        <dbReference type="ARBA" id="ARBA00023015"/>
    </source>
</evidence>
<dbReference type="EMBL" id="JAXUIC010000002">
    <property type="protein sequence ID" value="KAK4603655.1"/>
    <property type="molecule type" value="Genomic_DNA"/>
</dbReference>
<keyword evidence="5" id="KW-0862">Zinc</keyword>
<evidence type="ECO:0000256" key="3">
    <source>
        <dbReference type="ARBA" id="ARBA00022723"/>
    </source>
</evidence>
<evidence type="ECO:0000256" key="1">
    <source>
        <dbReference type="ARBA" id="ARBA00004123"/>
    </source>
</evidence>
<keyword evidence="9" id="KW-0539">Nucleus</keyword>
<dbReference type="GO" id="GO:0046983">
    <property type="term" value="F:protein dimerization activity"/>
    <property type="evidence" value="ECO:0007669"/>
    <property type="project" value="InterPro"/>
</dbReference>
<evidence type="ECO:0000256" key="2">
    <source>
        <dbReference type="ARBA" id="ARBA00011738"/>
    </source>
</evidence>
<proteinExistence type="predicted"/>
<comment type="subcellular location">
    <subcellularLocation>
        <location evidence="1">Nucleus</location>
    </subcellularLocation>
</comment>
<dbReference type="GO" id="GO:0005634">
    <property type="term" value="C:nucleus"/>
    <property type="evidence" value="ECO:0007669"/>
    <property type="project" value="UniProtKB-SubCell"/>
</dbReference>
<dbReference type="InterPro" id="IPR025525">
    <property type="entry name" value="hAT-like_transposase_RNase-H"/>
</dbReference>
<reference evidence="14 15" key="1">
    <citation type="journal article" date="2023" name="G3 (Bethesda)">
        <title>A haplotype-resolved chromosome-scale genome for Quercus rubra L. provides insights into the genetics of adaptive traits for red oak species.</title>
        <authorList>
            <person name="Kapoor B."/>
            <person name="Jenkins J."/>
            <person name="Schmutz J."/>
            <person name="Zhebentyayeva T."/>
            <person name="Kuelheim C."/>
            <person name="Coggeshall M."/>
            <person name="Heim C."/>
            <person name="Lasky J.R."/>
            <person name="Leites L."/>
            <person name="Islam-Faridi N."/>
            <person name="Romero-Severson J."/>
            <person name="DeLeo V.L."/>
            <person name="Lucas S.M."/>
            <person name="Lazic D."/>
            <person name="Gailing O."/>
            <person name="Carlson J."/>
            <person name="Staton M."/>
        </authorList>
    </citation>
    <scope>NUCLEOTIDE SEQUENCE [LARGE SCALE GENOMIC DNA]</scope>
    <source>
        <strain evidence="14">Pseudo-F2</strain>
    </source>
</reference>
<sequence length="674" mass="77661">MAELPLPKKAKTKSKNKTNHKDNTRRRTSIVWSFFELLPTKDEEKPICKCKKCGKEYIAVGAYGTGNLKHHLDVCPRKDTRDVGQLILGQNAMSVSSPKFDPAKLRELLCAAITMHELPFQFVEYVGIRAIFSYLCVDVPNISRNTAKNDLVKMYKREKERMKSVLTSAPGRVCLTSDLWTSIATDGYMCVTAHFIDANWVLQKRVLNFCHMPPPHNGVSLFEKVYKLLSMWGIENRIFCVMLDNASSNDVSIDMLRTQLINKKPLVCNGEFFHLRCCAHILNLVVQDGLKEIDVAVQKIRESIKYVRGSQGRKKSFYEFVKQMDLDGKKGLRQDVPTRWSSTFLVLQSALYYRCAFQHLELTDYNFKHYPTIDEWKNAEKIKKFLVVFYDATLVFSGTKYPTANLYFPQVFIVYFTLKKESDSEDEYMRKMADQMLVKFEKYWIEFSVVLAIVVVLDPRYKLPFIDWCYQKLYGYASSLQYLKVREKLFALFGEYVSNVSTPSTSSGMAGQATQEIEEQYANEGSLSMMQEFDSFYSMSVGRQAQKTQLELYLDEPRVDRNAKLDILAFWKGNEFRYLEFAAMAHDILSIPISTVASESTFSVGGRVIDQFRSALKLDVVEALVCTRDWLYANIELAQSQLEELIEDIMNMNINKDEHKEDTSSMEPSMDPVP</sequence>
<dbReference type="PANTHER" id="PTHR46481">
    <property type="entry name" value="ZINC FINGER BED DOMAIN-CONTAINING PROTEIN 4"/>
    <property type="match status" value="1"/>
</dbReference>
<evidence type="ECO:0000256" key="11">
    <source>
        <dbReference type="SAM" id="Coils"/>
    </source>
</evidence>
<evidence type="ECO:0000256" key="10">
    <source>
        <dbReference type="PROSITE-ProRule" id="PRU00027"/>
    </source>
</evidence>
<feature type="region of interest" description="Disordered" evidence="12">
    <location>
        <begin position="1"/>
        <end position="24"/>
    </location>
</feature>
<dbReference type="Pfam" id="PF14372">
    <property type="entry name" value="hAT-like_RNase-H"/>
    <property type="match status" value="1"/>
</dbReference>
<dbReference type="InterPro" id="IPR036236">
    <property type="entry name" value="Znf_C2H2_sf"/>
</dbReference>
<evidence type="ECO:0000256" key="9">
    <source>
        <dbReference type="ARBA" id="ARBA00023242"/>
    </source>
</evidence>
<dbReference type="InterPro" id="IPR003656">
    <property type="entry name" value="Znf_BED"/>
</dbReference>
<keyword evidence="15" id="KW-1185">Reference proteome</keyword>
<feature type="coiled-coil region" evidence="11">
    <location>
        <begin position="635"/>
        <end position="662"/>
    </location>
</feature>
<evidence type="ECO:0000313" key="14">
    <source>
        <dbReference type="EMBL" id="KAK4603655.1"/>
    </source>
</evidence>
<keyword evidence="6" id="KW-0805">Transcription regulation</keyword>
<name>A0AAN7JA20_QUERU</name>
<dbReference type="SUPFAM" id="SSF53098">
    <property type="entry name" value="Ribonuclease H-like"/>
    <property type="match status" value="1"/>
</dbReference>
<keyword evidence="4 10" id="KW-0863">Zinc-finger</keyword>
<comment type="subunit">
    <text evidence="2">Homodimer.</text>
</comment>
<evidence type="ECO:0000256" key="12">
    <source>
        <dbReference type="SAM" id="MobiDB-lite"/>
    </source>
</evidence>
<dbReference type="Proteomes" id="UP001324115">
    <property type="component" value="Unassembled WGS sequence"/>
</dbReference>
<keyword evidence="11" id="KW-0175">Coiled coil</keyword>
<dbReference type="Pfam" id="PF02892">
    <property type="entry name" value="zf-BED"/>
    <property type="match status" value="1"/>
</dbReference>
<protein>
    <recommendedName>
        <fullName evidence="13">BED-type domain-containing protein</fullName>
    </recommendedName>
</protein>
<dbReference type="PROSITE" id="PS50808">
    <property type="entry name" value="ZF_BED"/>
    <property type="match status" value="1"/>
</dbReference>
<dbReference type="SMART" id="SM00614">
    <property type="entry name" value="ZnF_BED"/>
    <property type="match status" value="1"/>
</dbReference>
<evidence type="ECO:0000256" key="7">
    <source>
        <dbReference type="ARBA" id="ARBA00023125"/>
    </source>
</evidence>
<evidence type="ECO:0000259" key="13">
    <source>
        <dbReference type="PROSITE" id="PS50808"/>
    </source>
</evidence>
<dbReference type="SUPFAM" id="SSF57667">
    <property type="entry name" value="beta-beta-alpha zinc fingers"/>
    <property type="match status" value="1"/>
</dbReference>
<dbReference type="InterPro" id="IPR052035">
    <property type="entry name" value="ZnF_BED_domain_contain"/>
</dbReference>
<dbReference type="InterPro" id="IPR012337">
    <property type="entry name" value="RNaseH-like_sf"/>
</dbReference>
<evidence type="ECO:0000256" key="8">
    <source>
        <dbReference type="ARBA" id="ARBA00023163"/>
    </source>
</evidence>
<dbReference type="Pfam" id="PF05699">
    <property type="entry name" value="Dimer_Tnp_hAT"/>
    <property type="match status" value="1"/>
</dbReference>
<comment type="caution">
    <text evidence="14">The sequence shown here is derived from an EMBL/GenBank/DDBJ whole genome shotgun (WGS) entry which is preliminary data.</text>
</comment>
<dbReference type="GO" id="GO:0008270">
    <property type="term" value="F:zinc ion binding"/>
    <property type="evidence" value="ECO:0007669"/>
    <property type="project" value="UniProtKB-KW"/>
</dbReference>
<gene>
    <name evidence="14" type="ORF">RGQ29_012245</name>
</gene>
<evidence type="ECO:0000313" key="15">
    <source>
        <dbReference type="Proteomes" id="UP001324115"/>
    </source>
</evidence>
<dbReference type="PANTHER" id="PTHR46481:SF6">
    <property type="entry name" value="ZINC FINGER BED DOMAIN-CONTAINING PROTEIN RICESLEEPER 2-LIKE"/>
    <property type="match status" value="1"/>
</dbReference>
<dbReference type="AlphaFoldDB" id="A0AAN7JA20"/>
<evidence type="ECO:0000256" key="5">
    <source>
        <dbReference type="ARBA" id="ARBA00022833"/>
    </source>
</evidence>
<feature type="compositionally biased region" description="Basic residues" evidence="12">
    <location>
        <begin position="8"/>
        <end position="24"/>
    </location>
</feature>
<keyword evidence="3" id="KW-0479">Metal-binding</keyword>
<accession>A0AAN7JA20</accession>
<feature type="domain" description="BED-type" evidence="13">
    <location>
        <begin position="26"/>
        <end position="82"/>
    </location>
</feature>